<gene>
    <name evidence="1" type="ORF">BECKLFY1418C_GA0070996_10227</name>
</gene>
<evidence type="ECO:0000313" key="1">
    <source>
        <dbReference type="EMBL" id="VFK16230.1"/>
    </source>
</evidence>
<dbReference type="EMBL" id="CAADFN010000022">
    <property type="protein sequence ID" value="VFK16230.1"/>
    <property type="molecule type" value="Genomic_DNA"/>
</dbReference>
<evidence type="ECO:0008006" key="2">
    <source>
        <dbReference type="Google" id="ProtNLM"/>
    </source>
</evidence>
<accession>A0A450WGQ9</accession>
<organism evidence="1">
    <name type="scientific">Candidatus Kentrum sp. LFY</name>
    <dbReference type="NCBI Taxonomy" id="2126342"/>
    <lineage>
        <taxon>Bacteria</taxon>
        <taxon>Pseudomonadati</taxon>
        <taxon>Pseudomonadota</taxon>
        <taxon>Gammaproteobacteria</taxon>
        <taxon>Candidatus Kentrum</taxon>
    </lineage>
</organism>
<name>A0A450WGQ9_9GAMM</name>
<protein>
    <recommendedName>
        <fullName evidence="2">DUF3102 domain-containing protein</fullName>
    </recommendedName>
</protein>
<reference evidence="1" key="1">
    <citation type="submission" date="2019-02" db="EMBL/GenBank/DDBJ databases">
        <authorList>
            <person name="Gruber-Vodicka R. H."/>
            <person name="Seah K. B. B."/>
        </authorList>
    </citation>
    <scope>NUCLEOTIDE SEQUENCE</scope>
    <source>
        <strain evidence="1">BECK_BY7</strain>
    </source>
</reference>
<proteinExistence type="predicted"/>
<dbReference type="AlphaFoldDB" id="A0A450WGQ9"/>
<sequence>MGRHKIEYEPIVEPVLDEERLAADLSARDQLAEWNHEANENATALATQLGYEGSMTLGGLEDEIRFYQKRTVEACIELGKRLLILKELTPHGEFGKRVELLGVSPQMARKFMGSTLKFSKRSSTSVLKAAGSQTKLLELLVLDDDEVEALEKGESVRGVTLDEVDTMSASELRHALRDSRADLEARGRLLSERNEEVDRLHREGRKLKRGLKDNPPDPVEVGEELRGEAGMRANEAEAAIRGPVHQAFLALAAHTEESGVDHRNIMAGLLGQIELSLHYLREVHNVPNAPTPTPDLDNLDIGSDLTEEDAIRDYNENGWFRQADGRFAPLPDEVRHADDATRIAAGFRKAEDGAWEEASEETKD</sequence>